<dbReference type="GeneID" id="103697634"/>
<dbReference type="InterPro" id="IPR036047">
    <property type="entry name" value="F-box-like_dom_sf"/>
</dbReference>
<evidence type="ECO:0000256" key="1">
    <source>
        <dbReference type="SAM" id="MobiDB-lite"/>
    </source>
</evidence>
<dbReference type="OrthoDB" id="550575at2759"/>
<protein>
    <submittedName>
        <fullName evidence="4">Uncharacterized protein LOC103697634</fullName>
    </submittedName>
</protein>
<dbReference type="KEGG" id="pda:103697634"/>
<keyword evidence="3" id="KW-1185">Reference proteome</keyword>
<dbReference type="Pfam" id="PF00646">
    <property type="entry name" value="F-box"/>
    <property type="match status" value="1"/>
</dbReference>
<proteinExistence type="predicted"/>
<name>A0A8B7BIN9_PHODC</name>
<feature type="region of interest" description="Disordered" evidence="1">
    <location>
        <begin position="46"/>
        <end position="69"/>
    </location>
</feature>
<gene>
    <name evidence="4" type="primary">LOC103697634</name>
</gene>
<dbReference type="GO" id="GO:0031146">
    <property type="term" value="P:SCF-dependent proteasomal ubiquitin-dependent protein catabolic process"/>
    <property type="evidence" value="ECO:0007669"/>
    <property type="project" value="TreeGrafter"/>
</dbReference>
<dbReference type="Proteomes" id="UP000228380">
    <property type="component" value="Chromosome 14"/>
</dbReference>
<dbReference type="PANTHER" id="PTHR13318">
    <property type="entry name" value="PARTNER OF PAIRED, ISOFORM B-RELATED"/>
    <property type="match status" value="1"/>
</dbReference>
<reference evidence="4" key="2">
    <citation type="submission" date="2025-08" db="UniProtKB">
        <authorList>
            <consortium name="RefSeq"/>
        </authorList>
    </citation>
    <scope>IDENTIFICATION</scope>
    <source>
        <tissue evidence="4">Young leaves</tissue>
    </source>
</reference>
<dbReference type="SUPFAM" id="SSF81383">
    <property type="entry name" value="F-box domain"/>
    <property type="match status" value="1"/>
</dbReference>
<dbReference type="InterPro" id="IPR001810">
    <property type="entry name" value="F-box_dom"/>
</dbReference>
<evidence type="ECO:0000259" key="2">
    <source>
        <dbReference type="SMART" id="SM00256"/>
    </source>
</evidence>
<dbReference type="AlphaFoldDB" id="A0A8B7BIN9"/>
<dbReference type="PANTHER" id="PTHR13318:SF77">
    <property type="entry name" value="F-BOX DOMAIN-CONTAINING PROTEIN"/>
    <property type="match status" value="1"/>
</dbReference>
<sequence length="505" mass="55194">MDFVLCDELLQEILQRLPPSSAPSVSLVSKRWLSLLRSSTTSISIRIPSSPTNSPSPSSPSSTSSTTTPSLSSILSYYPYLSNLTILGDTIIADDHLDPHAPEPLSSSDTLLLTVATAACSRRLAQLRFFPTAPVSPSALLSSASSFTFLTSLQLTSLLPLSFRWLASFPSLRSLSLVQTRHKQPYHRPAAADDDDDDVEDGGDRIHAALPLETLSLSRIRAADRGLSWLWRRCANLLWLQLRDCEGTGDGPSSSSFPLCLRGLLGLELRTCRTIADWVLRRAADHCQCLSSLLLYDGGSRDALRHFIDRRGAALRTLDLRLPLDLHNDHLFAIAADNQLGSGLAALRLQSCCLVTGDGLRSIARAPAGAAIEELALVNCDVVEREPGLLTFLGQSMRQLRRLDLSYNEMLMDKEVGSMLASCQNLVDIRIRGCRALTGASVLSMLKYCARLLQVVDITQCPRIGIHAIELLILNACRLSQIIVEESKVSEAAKAWVSRKAIKID</sequence>
<dbReference type="SUPFAM" id="SSF52047">
    <property type="entry name" value="RNI-like"/>
    <property type="match status" value="1"/>
</dbReference>
<dbReference type="RefSeq" id="XP_008777763.2">
    <property type="nucleotide sequence ID" value="XM_008779541.4"/>
</dbReference>
<reference evidence="3" key="1">
    <citation type="journal article" date="2019" name="Nat. Commun.">
        <title>Genome-wide association mapping of date palm fruit traits.</title>
        <authorList>
            <person name="Hazzouri K.M."/>
            <person name="Gros-Balthazard M."/>
            <person name="Flowers J.M."/>
            <person name="Copetti D."/>
            <person name="Lemansour A."/>
            <person name="Lebrun M."/>
            <person name="Masmoudi K."/>
            <person name="Ferrand S."/>
            <person name="Dhar M.I."/>
            <person name="Fresquez Z.A."/>
            <person name="Rosas U."/>
            <person name="Zhang J."/>
            <person name="Talag J."/>
            <person name="Lee S."/>
            <person name="Kudrna D."/>
            <person name="Powell R.F."/>
            <person name="Leitch I.J."/>
            <person name="Krueger R.R."/>
            <person name="Wing R.A."/>
            <person name="Amiri K.M.A."/>
            <person name="Purugganan M.D."/>
        </authorList>
    </citation>
    <scope>NUCLEOTIDE SEQUENCE [LARGE SCALE GENOMIC DNA]</scope>
    <source>
        <strain evidence="3">cv. Khalas</strain>
    </source>
</reference>
<organism evidence="3 4">
    <name type="scientific">Phoenix dactylifera</name>
    <name type="common">Date palm</name>
    <dbReference type="NCBI Taxonomy" id="42345"/>
    <lineage>
        <taxon>Eukaryota</taxon>
        <taxon>Viridiplantae</taxon>
        <taxon>Streptophyta</taxon>
        <taxon>Embryophyta</taxon>
        <taxon>Tracheophyta</taxon>
        <taxon>Spermatophyta</taxon>
        <taxon>Magnoliopsida</taxon>
        <taxon>Liliopsida</taxon>
        <taxon>Arecaceae</taxon>
        <taxon>Coryphoideae</taxon>
        <taxon>Phoeniceae</taxon>
        <taxon>Phoenix</taxon>
    </lineage>
</organism>
<dbReference type="Gene3D" id="3.80.10.10">
    <property type="entry name" value="Ribonuclease Inhibitor"/>
    <property type="match status" value="2"/>
</dbReference>
<evidence type="ECO:0000313" key="4">
    <source>
        <dbReference type="RefSeq" id="XP_008777763.2"/>
    </source>
</evidence>
<accession>A0A8B7BIN9</accession>
<feature type="domain" description="F-box" evidence="2">
    <location>
        <begin position="5"/>
        <end position="45"/>
    </location>
</feature>
<dbReference type="SMART" id="SM00256">
    <property type="entry name" value="FBOX"/>
    <property type="match status" value="1"/>
</dbReference>
<dbReference type="GO" id="GO:0019005">
    <property type="term" value="C:SCF ubiquitin ligase complex"/>
    <property type="evidence" value="ECO:0007669"/>
    <property type="project" value="TreeGrafter"/>
</dbReference>
<dbReference type="InterPro" id="IPR032675">
    <property type="entry name" value="LRR_dom_sf"/>
</dbReference>
<evidence type="ECO:0000313" key="3">
    <source>
        <dbReference type="Proteomes" id="UP000228380"/>
    </source>
</evidence>